<evidence type="ECO:0000256" key="11">
    <source>
        <dbReference type="ARBA" id="ARBA00030894"/>
    </source>
</evidence>
<dbReference type="InterPro" id="IPR014729">
    <property type="entry name" value="Rossmann-like_a/b/a_fold"/>
</dbReference>
<evidence type="ECO:0000256" key="7">
    <source>
        <dbReference type="ARBA" id="ARBA00024298"/>
    </source>
</evidence>
<gene>
    <name evidence="14" type="primary">cysH</name>
    <name evidence="17" type="ORF">NS226_07910</name>
</gene>
<dbReference type="NCBIfam" id="TIGR02055">
    <property type="entry name" value="APS_reductase"/>
    <property type="match status" value="1"/>
</dbReference>
<name>A0A175R9I6_9HYPH</name>
<dbReference type="GO" id="GO:0019344">
    <property type="term" value="P:cysteine biosynthetic process"/>
    <property type="evidence" value="ECO:0007669"/>
    <property type="project" value="InterPro"/>
</dbReference>
<dbReference type="AlphaFoldDB" id="A0A175R9I6"/>
<dbReference type="GO" id="GO:0019379">
    <property type="term" value="P:sulfate assimilation, phosphoadenylyl sulfate reduction by phosphoadenylyl-sulfate reductase (thioredoxin)"/>
    <property type="evidence" value="ECO:0007669"/>
    <property type="project" value="UniProtKB-UniRule"/>
</dbReference>
<dbReference type="GO" id="GO:0043866">
    <property type="term" value="F:adenylyl-sulfate reductase (thioredoxin) activity"/>
    <property type="evidence" value="ECO:0007669"/>
    <property type="project" value="UniProtKB-EC"/>
</dbReference>
<evidence type="ECO:0000256" key="5">
    <source>
        <dbReference type="ARBA" id="ARBA00023004"/>
    </source>
</evidence>
<evidence type="ECO:0000256" key="10">
    <source>
        <dbReference type="ARBA" id="ARBA00029514"/>
    </source>
</evidence>
<keyword evidence="4 14" id="KW-0560">Oxidoreductase</keyword>
<comment type="pathway">
    <text evidence="8 14">Sulfur metabolism; hydrogen sulfide biosynthesis; sulfite from sulfate.</text>
</comment>
<keyword evidence="3 14" id="KW-0479">Metal-binding</keyword>
<feature type="compositionally biased region" description="Basic and acidic residues" evidence="15">
    <location>
        <begin position="235"/>
        <end position="246"/>
    </location>
</feature>
<dbReference type="SUPFAM" id="SSF52402">
    <property type="entry name" value="Adenine nucleotide alpha hydrolases-like"/>
    <property type="match status" value="1"/>
</dbReference>
<dbReference type="EMBL" id="LDPZ01000015">
    <property type="protein sequence ID" value="KTQ96485.1"/>
    <property type="molecule type" value="Genomic_DNA"/>
</dbReference>
<keyword evidence="5 14" id="KW-0408">Iron</keyword>
<dbReference type="eggNOG" id="COG0175">
    <property type="taxonomic scope" value="Bacteria"/>
</dbReference>
<dbReference type="PIRSF" id="PIRSF000857">
    <property type="entry name" value="PAPS_reductase"/>
    <property type="match status" value="1"/>
</dbReference>
<evidence type="ECO:0000313" key="18">
    <source>
        <dbReference type="Proteomes" id="UP000078272"/>
    </source>
</evidence>
<evidence type="ECO:0000256" key="13">
    <source>
        <dbReference type="ARBA" id="ARBA00048441"/>
    </source>
</evidence>
<evidence type="ECO:0000256" key="6">
    <source>
        <dbReference type="ARBA" id="ARBA00023014"/>
    </source>
</evidence>
<evidence type="ECO:0000256" key="4">
    <source>
        <dbReference type="ARBA" id="ARBA00023002"/>
    </source>
</evidence>
<evidence type="ECO:0000259" key="16">
    <source>
        <dbReference type="Pfam" id="PF01507"/>
    </source>
</evidence>
<dbReference type="GO" id="GO:0004604">
    <property type="term" value="F:phosphoadenylyl-sulfate reductase (thioredoxin) activity"/>
    <property type="evidence" value="ECO:0007669"/>
    <property type="project" value="UniProtKB-UniRule"/>
</dbReference>
<dbReference type="CDD" id="cd23945">
    <property type="entry name" value="PAPS_reductase"/>
    <property type="match status" value="1"/>
</dbReference>
<dbReference type="Proteomes" id="UP000078272">
    <property type="component" value="Unassembled WGS sequence"/>
</dbReference>
<evidence type="ECO:0000256" key="9">
    <source>
        <dbReference type="ARBA" id="ARBA00024386"/>
    </source>
</evidence>
<evidence type="ECO:0000256" key="8">
    <source>
        <dbReference type="ARBA" id="ARBA00024327"/>
    </source>
</evidence>
<feature type="region of interest" description="Disordered" evidence="15">
    <location>
        <begin position="235"/>
        <end position="259"/>
    </location>
</feature>
<dbReference type="InterPro" id="IPR004511">
    <property type="entry name" value="PAPS/APS_Rdtase"/>
</dbReference>
<dbReference type="InterPro" id="IPR011798">
    <property type="entry name" value="APS_reductase"/>
</dbReference>
<dbReference type="PANTHER" id="PTHR46482">
    <property type="entry name" value="5'-ADENYLYLSULFATE REDUCTASE 3, CHLOROPLASTIC"/>
    <property type="match status" value="1"/>
</dbReference>
<dbReference type="GO" id="GO:0005737">
    <property type="term" value="C:cytoplasm"/>
    <property type="evidence" value="ECO:0007669"/>
    <property type="project" value="UniProtKB-SubCell"/>
</dbReference>
<comment type="similarity">
    <text evidence="1 14">Belongs to the PAPS reductase family. CysH subfamily.</text>
</comment>
<dbReference type="GO" id="GO:0070814">
    <property type="term" value="P:hydrogen sulfide biosynthetic process"/>
    <property type="evidence" value="ECO:0007669"/>
    <property type="project" value="UniProtKB-UniRule"/>
</dbReference>
<dbReference type="NCBIfam" id="NF002537">
    <property type="entry name" value="PRK02090.1"/>
    <property type="match status" value="1"/>
</dbReference>
<dbReference type="HAMAP" id="MF_00063">
    <property type="entry name" value="CysH"/>
    <property type="match status" value="1"/>
</dbReference>
<accession>A0A175R9I6</accession>
<feature type="active site" description="Nucleophile; cysteine thiosulfonate intermediate" evidence="14">
    <location>
        <position position="229"/>
    </location>
</feature>
<feature type="binding site" evidence="14">
    <location>
        <position position="204"/>
    </location>
    <ligand>
        <name>[4Fe-4S] cluster</name>
        <dbReference type="ChEBI" id="CHEBI:49883"/>
    </ligand>
</feature>
<evidence type="ECO:0000256" key="15">
    <source>
        <dbReference type="SAM" id="MobiDB-lite"/>
    </source>
</evidence>
<dbReference type="PATRIC" id="fig|401562.3.peg.909"/>
<dbReference type="GO" id="GO:0046872">
    <property type="term" value="F:metal ion binding"/>
    <property type="evidence" value="ECO:0007669"/>
    <property type="project" value="UniProtKB-KW"/>
</dbReference>
<protein>
    <recommendedName>
        <fullName evidence="10 14">Adenosine 5'-phosphosulfate reductase</fullName>
        <shortName evidence="14">APS reductase</shortName>
        <ecNumber evidence="9 14">1.8.4.10</ecNumber>
    </recommendedName>
    <alternativeName>
        <fullName evidence="12 14">5'-adenylylsulfate reductase</fullName>
    </alternativeName>
    <alternativeName>
        <fullName evidence="11 14">Thioredoxin-dependent 5'-adenylylsulfate reductase</fullName>
    </alternativeName>
</protein>
<dbReference type="Pfam" id="PF01507">
    <property type="entry name" value="PAPS_reduct"/>
    <property type="match status" value="1"/>
</dbReference>
<dbReference type="OrthoDB" id="9794018at2"/>
<evidence type="ECO:0000313" key="17">
    <source>
        <dbReference type="EMBL" id="KTQ96485.1"/>
    </source>
</evidence>
<evidence type="ECO:0000256" key="14">
    <source>
        <dbReference type="HAMAP-Rule" id="MF_00063"/>
    </source>
</evidence>
<sequence>MSTELAQNLNDSFAGLKPAERLRLLTERLPGRIVFTTSLGIEDQMLTHLIFREKLAIDVVTLDTGRLFPETYALWQKTEETYGRRIKAKYPQAEALEALIDDQGINGFYFAPEMRKSCCGVRKVEPLGRALAGASGWITGLRRDQSANRERLDFVSFDGARGLIKANPLFDWTREEIRVFTVDNAVPVNPLHDQGFLSIGCAPCTRAIRPGEVERAGRWWWEEETKRECGLHVDEAGQPVRAEDGRPAPGDSAFETIPS</sequence>
<evidence type="ECO:0000256" key="1">
    <source>
        <dbReference type="ARBA" id="ARBA00009732"/>
    </source>
</evidence>
<proteinExistence type="inferred from homology"/>
<comment type="caution">
    <text evidence="17">The sequence shown here is derived from an EMBL/GenBank/DDBJ whole genome shotgun (WGS) entry which is preliminary data.</text>
</comment>
<dbReference type="STRING" id="401562.NS365_17605"/>
<feature type="domain" description="Phosphoadenosine phosphosulphate reductase" evidence="16">
    <location>
        <begin position="33"/>
        <end position="207"/>
    </location>
</feature>
<dbReference type="EC" id="1.8.4.10" evidence="9 14"/>
<feature type="binding site" evidence="14">
    <location>
        <position position="201"/>
    </location>
    <ligand>
        <name>[4Fe-4S] cluster</name>
        <dbReference type="ChEBI" id="CHEBI:49883"/>
    </ligand>
</feature>
<keyword evidence="2 14" id="KW-0963">Cytoplasm</keyword>
<comment type="function">
    <text evidence="7 14">Catalyzes the formation of sulfite from adenosine 5'-phosphosulfate (APS) using thioredoxin as an electron donor.</text>
</comment>
<dbReference type="PANTHER" id="PTHR46482:SF9">
    <property type="entry name" value="5'-ADENYLYLSULFATE REDUCTASE 1, CHLOROPLASTIC"/>
    <property type="match status" value="1"/>
</dbReference>
<evidence type="ECO:0000256" key="2">
    <source>
        <dbReference type="ARBA" id="ARBA00022490"/>
    </source>
</evidence>
<comment type="catalytic activity">
    <reaction evidence="13 14">
        <text>[thioredoxin]-disulfide + sulfite + AMP + 2 H(+) = adenosine 5'-phosphosulfate + [thioredoxin]-dithiol</text>
        <dbReference type="Rhea" id="RHEA:21976"/>
        <dbReference type="Rhea" id="RHEA-COMP:10698"/>
        <dbReference type="Rhea" id="RHEA-COMP:10700"/>
        <dbReference type="ChEBI" id="CHEBI:15378"/>
        <dbReference type="ChEBI" id="CHEBI:17359"/>
        <dbReference type="ChEBI" id="CHEBI:29950"/>
        <dbReference type="ChEBI" id="CHEBI:50058"/>
        <dbReference type="ChEBI" id="CHEBI:58243"/>
        <dbReference type="ChEBI" id="CHEBI:456215"/>
        <dbReference type="EC" id="1.8.4.10"/>
    </reaction>
</comment>
<comment type="cofactor">
    <cofactor evidence="14">
        <name>[4Fe-4S] cluster</name>
        <dbReference type="ChEBI" id="CHEBI:49883"/>
    </cofactor>
    <text evidence="14">Binds 1 [4Fe-4S] cluster per subunit.</text>
</comment>
<reference evidence="17 18" key="1">
    <citation type="journal article" date="2016" name="Front. Microbiol.">
        <title>Genomic Resource of Rice Seed Associated Bacteria.</title>
        <authorList>
            <person name="Midha S."/>
            <person name="Bansal K."/>
            <person name="Sharma S."/>
            <person name="Kumar N."/>
            <person name="Patil P.P."/>
            <person name="Chaudhry V."/>
            <person name="Patil P.B."/>
        </authorList>
    </citation>
    <scope>NUCLEOTIDE SEQUENCE [LARGE SCALE GENOMIC DNA]</scope>
    <source>
        <strain evidence="17 18">NS226</strain>
    </source>
</reference>
<dbReference type="GO" id="GO:0051539">
    <property type="term" value="F:4 iron, 4 sulfur cluster binding"/>
    <property type="evidence" value="ECO:0007669"/>
    <property type="project" value="UniProtKB-UniRule"/>
</dbReference>
<comment type="subcellular location">
    <subcellularLocation>
        <location evidence="14">Cytoplasm</location>
    </subcellularLocation>
</comment>
<feature type="binding site" evidence="14">
    <location>
        <position position="118"/>
    </location>
    <ligand>
        <name>[4Fe-4S] cluster</name>
        <dbReference type="ChEBI" id="CHEBI:49883"/>
    </ligand>
</feature>
<feature type="binding site" evidence="14">
    <location>
        <position position="119"/>
    </location>
    <ligand>
        <name>[4Fe-4S] cluster</name>
        <dbReference type="ChEBI" id="CHEBI:49883"/>
    </ligand>
</feature>
<dbReference type="Gene3D" id="3.40.50.620">
    <property type="entry name" value="HUPs"/>
    <property type="match status" value="1"/>
</dbReference>
<evidence type="ECO:0000256" key="3">
    <source>
        <dbReference type="ARBA" id="ARBA00022723"/>
    </source>
</evidence>
<dbReference type="InterPro" id="IPR002500">
    <property type="entry name" value="PAPS_reduct_dom"/>
</dbReference>
<evidence type="ECO:0000256" key="12">
    <source>
        <dbReference type="ARBA" id="ARBA00032041"/>
    </source>
</evidence>
<dbReference type="RefSeq" id="WP_058634506.1">
    <property type="nucleotide sequence ID" value="NZ_LDPZ01000015.1"/>
</dbReference>
<keyword evidence="6 14" id="KW-0411">Iron-sulfur</keyword>
<organism evidence="17 18">
    <name type="scientific">Aureimonas ureilytica</name>
    <dbReference type="NCBI Taxonomy" id="401562"/>
    <lineage>
        <taxon>Bacteria</taxon>
        <taxon>Pseudomonadati</taxon>
        <taxon>Pseudomonadota</taxon>
        <taxon>Alphaproteobacteria</taxon>
        <taxon>Hyphomicrobiales</taxon>
        <taxon>Aurantimonadaceae</taxon>
        <taxon>Aureimonas</taxon>
    </lineage>
</organism>